<dbReference type="InterPro" id="IPR050493">
    <property type="entry name" value="FAD-dep_Monooxygenase_BioMet"/>
</dbReference>
<dbReference type="GO" id="GO:0004497">
    <property type="term" value="F:monooxygenase activity"/>
    <property type="evidence" value="ECO:0007669"/>
    <property type="project" value="UniProtKB-KW"/>
</dbReference>
<proteinExistence type="predicted"/>
<dbReference type="EMBL" id="JANFPI010000002">
    <property type="protein sequence ID" value="MCX8997015.1"/>
    <property type="molecule type" value="Genomic_DNA"/>
</dbReference>
<dbReference type="AlphaFoldDB" id="A0AAE3SW24"/>
<sequence length="376" mass="40684">MDKSARIAVIGAGIAGLTVAGLLQKQGYRVAVYEQAESFWRIGAGIILGASTAKVMRRLGLEEGMVRTGICPDAFVSRDVETGAVLNELVFDEAAEARFGGPFVNIHRADLHTLLVSALAPGTIRFSHHLADIRPASDHVALRFHNGHAADADIVIGADGIRSVVREAIQGPATPRYIGKIALRAVFPRARAAGVPMRDCTKWWGDDRHLLSYFMTDRRDECYVMAAVPSDDWNAESVPAEGSSDDFLAAFPNAHPDLKGLLEATDNVSILPICDRVRNDAWSEGRIVLMGDACHAVRPFMAAGGSMAIEDAALLSRAIELCDTPEAAFALYEAKRIPRVGDVQRISVENSWLKLPGDTAWFFGYDPFADSLDLAA</sequence>
<comment type="caution">
    <text evidence="4">The sequence shown here is derived from an EMBL/GenBank/DDBJ whole genome shotgun (WGS) entry which is preliminary data.</text>
</comment>
<evidence type="ECO:0000256" key="2">
    <source>
        <dbReference type="ARBA" id="ARBA00023033"/>
    </source>
</evidence>
<dbReference type="Gene3D" id="3.50.50.60">
    <property type="entry name" value="FAD/NAD(P)-binding domain"/>
    <property type="match status" value="1"/>
</dbReference>
<keyword evidence="5" id="KW-1185">Reference proteome</keyword>
<accession>A0AAE3SW24</accession>
<dbReference type="Proteomes" id="UP001208771">
    <property type="component" value="Unassembled WGS sequence"/>
</dbReference>
<dbReference type="PANTHER" id="PTHR13789">
    <property type="entry name" value="MONOOXYGENASE"/>
    <property type="match status" value="1"/>
</dbReference>
<evidence type="ECO:0000313" key="4">
    <source>
        <dbReference type="EMBL" id="MCX8997015.1"/>
    </source>
</evidence>
<gene>
    <name evidence="4" type="ORF">NOF55_07835</name>
</gene>
<dbReference type="Pfam" id="PF01494">
    <property type="entry name" value="FAD_binding_3"/>
    <property type="match status" value="1"/>
</dbReference>
<feature type="domain" description="FAD-binding" evidence="3">
    <location>
        <begin position="6"/>
        <end position="342"/>
    </location>
</feature>
<dbReference type="InterPro" id="IPR002938">
    <property type="entry name" value="FAD-bd"/>
</dbReference>
<organism evidence="4 5">
    <name type="scientific">Ectorhizobium quercum</name>
    <dbReference type="NCBI Taxonomy" id="2965071"/>
    <lineage>
        <taxon>Bacteria</taxon>
        <taxon>Pseudomonadati</taxon>
        <taxon>Pseudomonadota</taxon>
        <taxon>Alphaproteobacteria</taxon>
        <taxon>Hyphomicrobiales</taxon>
        <taxon>Rhizobiaceae</taxon>
        <taxon>Ectorhizobium</taxon>
    </lineage>
</organism>
<keyword evidence="2 4" id="KW-0503">Monooxygenase</keyword>
<dbReference type="SUPFAM" id="SSF51905">
    <property type="entry name" value="FAD/NAD(P)-binding domain"/>
    <property type="match status" value="1"/>
</dbReference>
<dbReference type="InterPro" id="IPR036188">
    <property type="entry name" value="FAD/NAD-bd_sf"/>
</dbReference>
<dbReference type="SUPFAM" id="SSF54373">
    <property type="entry name" value="FAD-linked reductases, C-terminal domain"/>
    <property type="match status" value="1"/>
</dbReference>
<dbReference type="PANTHER" id="PTHR13789:SF309">
    <property type="entry name" value="PUTATIVE (AFU_ORTHOLOGUE AFUA_6G14510)-RELATED"/>
    <property type="match status" value="1"/>
</dbReference>
<reference evidence="4" key="1">
    <citation type="submission" date="2022-07" db="EMBL/GenBank/DDBJ databases">
        <title>Ectorhizobium quercum gen.nov., sp. nov.</title>
        <authorList>
            <person name="Ma T."/>
            <person name="Li Y."/>
        </authorList>
    </citation>
    <scope>NUCLEOTIDE SEQUENCE</scope>
    <source>
        <strain evidence="4">BDR2-2</strain>
    </source>
</reference>
<evidence type="ECO:0000256" key="1">
    <source>
        <dbReference type="ARBA" id="ARBA00023002"/>
    </source>
</evidence>
<evidence type="ECO:0000259" key="3">
    <source>
        <dbReference type="Pfam" id="PF01494"/>
    </source>
</evidence>
<evidence type="ECO:0000313" key="5">
    <source>
        <dbReference type="Proteomes" id="UP001208771"/>
    </source>
</evidence>
<dbReference type="GO" id="GO:0071949">
    <property type="term" value="F:FAD binding"/>
    <property type="evidence" value="ECO:0007669"/>
    <property type="project" value="InterPro"/>
</dbReference>
<dbReference type="RefSeq" id="WP_306410784.1">
    <property type="nucleotide sequence ID" value="NZ_JANFPI010000002.1"/>
</dbReference>
<keyword evidence="1" id="KW-0560">Oxidoreductase</keyword>
<protein>
    <submittedName>
        <fullName evidence="4">FAD-dependent monooxygenase</fullName>
    </submittedName>
</protein>
<name>A0AAE3SW24_9HYPH</name>
<dbReference type="PRINTS" id="PR00420">
    <property type="entry name" value="RNGMNOXGNASE"/>
</dbReference>